<organism evidence="2 3">
    <name type="scientific">Ignelater luminosus</name>
    <name type="common">Cucubano</name>
    <name type="synonym">Pyrophorus luminosus</name>
    <dbReference type="NCBI Taxonomy" id="2038154"/>
    <lineage>
        <taxon>Eukaryota</taxon>
        <taxon>Metazoa</taxon>
        <taxon>Ecdysozoa</taxon>
        <taxon>Arthropoda</taxon>
        <taxon>Hexapoda</taxon>
        <taxon>Insecta</taxon>
        <taxon>Pterygota</taxon>
        <taxon>Neoptera</taxon>
        <taxon>Endopterygota</taxon>
        <taxon>Coleoptera</taxon>
        <taxon>Polyphaga</taxon>
        <taxon>Elateriformia</taxon>
        <taxon>Elateroidea</taxon>
        <taxon>Elateridae</taxon>
        <taxon>Agrypninae</taxon>
        <taxon>Pyrophorini</taxon>
        <taxon>Ignelater</taxon>
    </lineage>
</organism>
<accession>A0A8K0G5F7</accession>
<dbReference type="Proteomes" id="UP000801492">
    <property type="component" value="Unassembled WGS sequence"/>
</dbReference>
<evidence type="ECO:0000313" key="2">
    <source>
        <dbReference type="EMBL" id="KAF2889167.1"/>
    </source>
</evidence>
<evidence type="ECO:0000256" key="1">
    <source>
        <dbReference type="SAM" id="MobiDB-lite"/>
    </source>
</evidence>
<gene>
    <name evidence="2" type="ORF">ILUMI_17006</name>
</gene>
<dbReference type="AlphaFoldDB" id="A0A8K0G5F7"/>
<dbReference type="EMBL" id="VTPC01070152">
    <property type="protein sequence ID" value="KAF2889167.1"/>
    <property type="molecule type" value="Genomic_DNA"/>
</dbReference>
<reference evidence="2" key="1">
    <citation type="submission" date="2019-08" db="EMBL/GenBank/DDBJ databases">
        <title>The genome of the North American firefly Photinus pyralis.</title>
        <authorList>
            <consortium name="Photinus pyralis genome working group"/>
            <person name="Fallon T.R."/>
            <person name="Sander Lower S.E."/>
            <person name="Weng J.-K."/>
        </authorList>
    </citation>
    <scope>NUCLEOTIDE SEQUENCE</scope>
    <source>
        <strain evidence="2">TRF0915ILg1</strain>
        <tissue evidence="2">Whole body</tissue>
    </source>
</reference>
<comment type="caution">
    <text evidence="2">The sequence shown here is derived from an EMBL/GenBank/DDBJ whole genome shotgun (WGS) entry which is preliminary data.</text>
</comment>
<dbReference type="OrthoDB" id="6778712at2759"/>
<keyword evidence="3" id="KW-1185">Reference proteome</keyword>
<protein>
    <submittedName>
        <fullName evidence="2">Uncharacterized protein</fullName>
    </submittedName>
</protein>
<evidence type="ECO:0000313" key="3">
    <source>
        <dbReference type="Proteomes" id="UP000801492"/>
    </source>
</evidence>
<name>A0A8K0G5F7_IGNLU</name>
<proteinExistence type="predicted"/>
<feature type="non-terminal residue" evidence="2">
    <location>
        <position position="1"/>
    </location>
</feature>
<sequence>MILDLRKPSQAGRWSTPSNKEKHDEIQQEVEQEDSTTSQVRLELPSLAEACDRIGVSNRLAAITINSAIRDMGILTKEKITSLINRSRIRRAREEVCKDIQRKSSEGQV</sequence>
<feature type="region of interest" description="Disordered" evidence="1">
    <location>
        <begin position="1"/>
        <end position="40"/>
    </location>
</feature>